<comment type="similarity">
    <text evidence="3">Belongs to the V-ATPase e1/e2 subunit family.</text>
</comment>
<keyword evidence="6" id="KW-0375">Hydrogen ion transport</keyword>
<evidence type="ECO:0000313" key="14">
    <source>
        <dbReference type="Proteomes" id="UP001187682"/>
    </source>
</evidence>
<organism evidence="13 14">
    <name type="scientific">Cephalotrichum gorgonifer</name>
    <dbReference type="NCBI Taxonomy" id="2041049"/>
    <lineage>
        <taxon>Eukaryota</taxon>
        <taxon>Fungi</taxon>
        <taxon>Dikarya</taxon>
        <taxon>Ascomycota</taxon>
        <taxon>Pezizomycotina</taxon>
        <taxon>Sordariomycetes</taxon>
        <taxon>Hypocreomycetidae</taxon>
        <taxon>Microascales</taxon>
        <taxon>Microascaceae</taxon>
        <taxon>Cephalotrichum</taxon>
    </lineage>
</organism>
<evidence type="ECO:0000256" key="8">
    <source>
        <dbReference type="ARBA" id="ARBA00023065"/>
    </source>
</evidence>
<dbReference type="Gene3D" id="3.40.50.720">
    <property type="entry name" value="NAD(P)-binding Rossmann-like Domain"/>
    <property type="match status" value="1"/>
</dbReference>
<comment type="caution">
    <text evidence="13">The sequence shown here is derived from an EMBL/GenBank/DDBJ whole genome shotgun (WGS) entry which is preliminary data.</text>
</comment>
<dbReference type="InterPro" id="IPR051265">
    <property type="entry name" value="HIBADH-related_NP60_sf"/>
</dbReference>
<dbReference type="SUPFAM" id="SSF48179">
    <property type="entry name" value="6-phosphogluconate dehydrogenase C-terminal domain-like"/>
    <property type="match status" value="1"/>
</dbReference>
<keyword evidence="9 10" id="KW-0472">Membrane</keyword>
<comment type="subcellular location">
    <subcellularLocation>
        <location evidence="1">Membrane</location>
        <topology evidence="1">Multi-pass membrane protein</topology>
    </subcellularLocation>
</comment>
<keyword evidence="14" id="KW-1185">Reference proteome</keyword>
<keyword evidence="4" id="KW-0813">Transport</keyword>
<dbReference type="InterPro" id="IPR008389">
    <property type="entry name" value="ATPase_V0-cplx_e1/e2_su"/>
</dbReference>
<dbReference type="GO" id="GO:0051287">
    <property type="term" value="F:NAD binding"/>
    <property type="evidence" value="ECO:0007669"/>
    <property type="project" value="InterPro"/>
</dbReference>
<keyword evidence="8" id="KW-0406">Ion transport</keyword>
<feature type="transmembrane region" description="Helical" evidence="10">
    <location>
        <begin position="311"/>
        <end position="331"/>
    </location>
</feature>
<evidence type="ECO:0000256" key="3">
    <source>
        <dbReference type="ARBA" id="ARBA00008328"/>
    </source>
</evidence>
<name>A0AAE8N3W1_9PEZI</name>
<dbReference type="GO" id="GO:0033179">
    <property type="term" value="C:proton-transporting V-type ATPase, V0 domain"/>
    <property type="evidence" value="ECO:0007669"/>
    <property type="project" value="InterPro"/>
</dbReference>
<dbReference type="InterPro" id="IPR036291">
    <property type="entry name" value="NAD(P)-bd_dom_sf"/>
</dbReference>
<evidence type="ECO:0000256" key="9">
    <source>
        <dbReference type="ARBA" id="ARBA00023136"/>
    </source>
</evidence>
<dbReference type="PANTHER" id="PTHR43580:SF3">
    <property type="entry name" value="6-PHOSPHOGLUCONATE DEHYDROGENASE FAMILY PROTEIN (AFU_ORTHOLOGUE AFUA_2G11600)"/>
    <property type="match status" value="1"/>
</dbReference>
<reference evidence="13" key="1">
    <citation type="submission" date="2018-03" db="EMBL/GenBank/DDBJ databases">
        <authorList>
            <person name="Guldener U."/>
        </authorList>
    </citation>
    <scope>NUCLEOTIDE SEQUENCE</scope>
</reference>
<dbReference type="Pfam" id="PF14833">
    <property type="entry name" value="NAD_binding_11"/>
    <property type="match status" value="1"/>
</dbReference>
<dbReference type="Pfam" id="PF05493">
    <property type="entry name" value="ATP_synt_H"/>
    <property type="match status" value="1"/>
</dbReference>
<evidence type="ECO:0000256" key="5">
    <source>
        <dbReference type="ARBA" id="ARBA00022692"/>
    </source>
</evidence>
<evidence type="ECO:0000256" key="7">
    <source>
        <dbReference type="ARBA" id="ARBA00022989"/>
    </source>
</evidence>
<feature type="domain" description="6-phosphogluconate dehydrogenase NADP-binding" evidence="11">
    <location>
        <begin position="4"/>
        <end position="163"/>
    </location>
</feature>
<evidence type="ECO:0000256" key="10">
    <source>
        <dbReference type="SAM" id="Phobius"/>
    </source>
</evidence>
<feature type="transmembrane region" description="Helical" evidence="10">
    <location>
        <begin position="343"/>
        <end position="364"/>
    </location>
</feature>
<dbReference type="InterPro" id="IPR006115">
    <property type="entry name" value="6PGDH_NADP-bd"/>
</dbReference>
<feature type="domain" description="3-hydroxyisobutyrate dehydrogenase-like NAD-binding" evidence="12">
    <location>
        <begin position="181"/>
        <end position="300"/>
    </location>
</feature>
<dbReference type="SUPFAM" id="SSF51735">
    <property type="entry name" value="NAD(P)-binding Rossmann-fold domains"/>
    <property type="match status" value="1"/>
</dbReference>
<keyword evidence="5 10" id="KW-0812">Transmembrane</keyword>
<evidence type="ECO:0000313" key="13">
    <source>
        <dbReference type="EMBL" id="SPO05059.1"/>
    </source>
</evidence>
<dbReference type="PANTHER" id="PTHR43580">
    <property type="entry name" value="OXIDOREDUCTASE GLYR1-RELATED"/>
    <property type="match status" value="1"/>
</dbReference>
<comment type="similarity">
    <text evidence="2">Belongs to the HIBADH-related family. NP60 subfamily.</text>
</comment>
<dbReference type="GO" id="GO:0050661">
    <property type="term" value="F:NADP binding"/>
    <property type="evidence" value="ECO:0007669"/>
    <property type="project" value="InterPro"/>
</dbReference>
<protein>
    <submittedName>
        <fullName evidence="13">Related to gamma hydroxybutyrate dehydrogenase</fullName>
    </submittedName>
</protein>
<keyword evidence="7 10" id="KW-1133">Transmembrane helix</keyword>
<dbReference type="InterPro" id="IPR008927">
    <property type="entry name" value="6-PGluconate_DH-like_C_sf"/>
</dbReference>
<dbReference type="Proteomes" id="UP001187682">
    <property type="component" value="Unassembled WGS sequence"/>
</dbReference>
<dbReference type="InterPro" id="IPR013328">
    <property type="entry name" value="6PGD_dom2"/>
</dbReference>
<dbReference type="Pfam" id="PF03446">
    <property type="entry name" value="NAD_binding_2"/>
    <property type="match status" value="1"/>
</dbReference>
<evidence type="ECO:0000256" key="6">
    <source>
        <dbReference type="ARBA" id="ARBA00022781"/>
    </source>
</evidence>
<evidence type="ECO:0000259" key="11">
    <source>
        <dbReference type="Pfam" id="PF03446"/>
    </source>
</evidence>
<evidence type="ECO:0000256" key="1">
    <source>
        <dbReference type="ARBA" id="ARBA00004141"/>
    </source>
</evidence>
<accession>A0AAE8N3W1</accession>
<proteinExistence type="inferred from homology"/>
<dbReference type="AlphaFoldDB" id="A0AAE8N3W1"/>
<dbReference type="Gene3D" id="1.10.1040.10">
    <property type="entry name" value="N-(1-d-carboxylethyl)-l-norvaline Dehydrogenase, domain 2"/>
    <property type="match status" value="1"/>
</dbReference>
<sequence>MAPKIMWIGLGNMGRGMVKNLVEKAPLLDSLIIYNRTRARAETLRSTLPDPSAVTIAESVADGVSAADIIFTCLSDDAAVTSTLETALQSATVAGKVFVDCSTIHPDTTSALGKLVAAAGSDFVAAPVFGAPAMADSGQLVAVLAGARPVLDRVRPYFKGVTARAEIDLSGDTLTAEESWGRATLLKVLGNTFILNMVEQLAEGLTVAEKSGLGTAPLVSFVEAIFPGPYAAYAQRMLTGDYYKREEPLFSVDLARKDLRHATSVAEKAGMRLPNAETAQAHLDRVKERDGSKGDIAGIYGAVREEAGLDFVVFFVLAVVVAASAGTWVFVPRFFPKETQLIWRSSVIMALACCYLMWAITYLAQLNPLVVPKRSNLRA</sequence>
<dbReference type="EMBL" id="ONZQ02000011">
    <property type="protein sequence ID" value="SPO05059.1"/>
    <property type="molecule type" value="Genomic_DNA"/>
</dbReference>
<evidence type="ECO:0000259" key="12">
    <source>
        <dbReference type="Pfam" id="PF14833"/>
    </source>
</evidence>
<evidence type="ECO:0000256" key="2">
    <source>
        <dbReference type="ARBA" id="ARBA00007598"/>
    </source>
</evidence>
<gene>
    <name evidence="13" type="ORF">DNG_07744</name>
</gene>
<evidence type="ECO:0000256" key="4">
    <source>
        <dbReference type="ARBA" id="ARBA00022448"/>
    </source>
</evidence>
<dbReference type="InterPro" id="IPR029154">
    <property type="entry name" value="HIBADH-like_NADP-bd"/>
</dbReference>
<dbReference type="GO" id="GO:0046961">
    <property type="term" value="F:proton-transporting ATPase activity, rotational mechanism"/>
    <property type="evidence" value="ECO:0007669"/>
    <property type="project" value="InterPro"/>
</dbReference>